<feature type="compositionally biased region" description="Polar residues" evidence="1">
    <location>
        <begin position="168"/>
        <end position="178"/>
    </location>
</feature>
<reference evidence="2" key="2">
    <citation type="journal article" date="2022" name="Microb. Genom.">
        <title>A chromosome-scale genome assembly of the tomato pathogen Cladosporium fulvum reveals a compartmentalized genome architecture and the presence of a dispensable chromosome.</title>
        <authorList>
            <person name="Zaccaron A.Z."/>
            <person name="Chen L.H."/>
            <person name="Samaras A."/>
            <person name="Stergiopoulos I."/>
        </authorList>
    </citation>
    <scope>NUCLEOTIDE SEQUENCE</scope>
    <source>
        <strain evidence="2">Race5_Kim</strain>
    </source>
</reference>
<evidence type="ECO:0000256" key="1">
    <source>
        <dbReference type="SAM" id="MobiDB-lite"/>
    </source>
</evidence>
<dbReference type="RefSeq" id="XP_047755891.1">
    <property type="nucleotide sequence ID" value="XM_047900170.1"/>
</dbReference>
<feature type="compositionally biased region" description="Polar residues" evidence="1">
    <location>
        <begin position="314"/>
        <end position="327"/>
    </location>
</feature>
<evidence type="ECO:0000313" key="3">
    <source>
        <dbReference type="Proteomes" id="UP000756132"/>
    </source>
</evidence>
<feature type="compositionally biased region" description="Polar residues" evidence="1">
    <location>
        <begin position="215"/>
        <end position="239"/>
    </location>
</feature>
<feature type="compositionally biased region" description="Low complexity" evidence="1">
    <location>
        <begin position="200"/>
        <end position="210"/>
    </location>
</feature>
<accession>A0A9Q8L609</accession>
<feature type="region of interest" description="Disordered" evidence="1">
    <location>
        <begin position="157"/>
        <end position="239"/>
    </location>
</feature>
<protein>
    <submittedName>
        <fullName evidence="2">Uncharacterized protein</fullName>
    </submittedName>
</protein>
<dbReference type="AlphaFoldDB" id="A0A9Q8L609"/>
<dbReference type="PANTHER" id="PTHR23225:SF2">
    <property type="entry name" value="AT09679P-RELATED"/>
    <property type="match status" value="1"/>
</dbReference>
<dbReference type="GO" id="GO:0003700">
    <property type="term" value="F:DNA-binding transcription factor activity"/>
    <property type="evidence" value="ECO:0007669"/>
    <property type="project" value="InterPro"/>
</dbReference>
<evidence type="ECO:0000313" key="2">
    <source>
        <dbReference type="EMBL" id="UJO11525.1"/>
    </source>
</evidence>
<proteinExistence type="predicted"/>
<dbReference type="Proteomes" id="UP000756132">
    <property type="component" value="Chromosome 1"/>
</dbReference>
<feature type="region of interest" description="Disordered" evidence="1">
    <location>
        <begin position="310"/>
        <end position="332"/>
    </location>
</feature>
<dbReference type="KEGG" id="ffu:CLAFUR5_01022"/>
<sequence length="422" mass="47163">MRRFLDESDRFMFTPLTDQVDGPESWCCSSPSAGSAQLNGHAIFDPQADRRHPSPASSALKSSLTGSARSDCRDSSWASPELAIVSNLTLYGQEESVAFVHGGYLSYGEQGNGAIGDCVALHDVQRRADDQPSVSAFEGTDARYETYGSFAQEGYHPIASADDDTSETSHSVPYSQYCPTEEVPRRSSQVPDFRRRRTQSSRSISSSTARVNKRPQMNQRSSSYHHSPKSGTTDPRITTAGNRAFPCPLAVYGCPSTFGSKNEWKRHFSTQHMRLGFWRCDQCGSADTDRKQNDFNRKDLFIQHVRRMHAAETSRASTGRRSLARSSKGNEEDQVMAEIAKSCYQPLRSSPEHSGCLFCEQEFHGQGTWNDRMEHVGRHMDSEKKSNSSPTDPGDWRIDAMVQQWMTKVGIISSRGTQWLIN</sequence>
<dbReference type="EMBL" id="CP090163">
    <property type="protein sequence ID" value="UJO11525.1"/>
    <property type="molecule type" value="Genomic_DNA"/>
</dbReference>
<feature type="region of interest" description="Disordered" evidence="1">
    <location>
        <begin position="45"/>
        <end position="74"/>
    </location>
</feature>
<dbReference type="InterPro" id="IPR039970">
    <property type="entry name" value="TF_Grauzone"/>
</dbReference>
<dbReference type="GeneID" id="71980900"/>
<keyword evidence="3" id="KW-1185">Reference proteome</keyword>
<organism evidence="2 3">
    <name type="scientific">Passalora fulva</name>
    <name type="common">Tomato leaf mold</name>
    <name type="synonym">Cladosporium fulvum</name>
    <dbReference type="NCBI Taxonomy" id="5499"/>
    <lineage>
        <taxon>Eukaryota</taxon>
        <taxon>Fungi</taxon>
        <taxon>Dikarya</taxon>
        <taxon>Ascomycota</taxon>
        <taxon>Pezizomycotina</taxon>
        <taxon>Dothideomycetes</taxon>
        <taxon>Dothideomycetidae</taxon>
        <taxon>Mycosphaerellales</taxon>
        <taxon>Mycosphaerellaceae</taxon>
        <taxon>Fulvia</taxon>
    </lineage>
</organism>
<feature type="compositionally biased region" description="Low complexity" evidence="1">
    <location>
        <begin position="54"/>
        <end position="64"/>
    </location>
</feature>
<dbReference type="Gene3D" id="3.30.160.60">
    <property type="entry name" value="Classic Zinc Finger"/>
    <property type="match status" value="1"/>
</dbReference>
<dbReference type="PANTHER" id="PTHR23225">
    <property type="entry name" value="ZINC FINGER PROTEIN"/>
    <property type="match status" value="1"/>
</dbReference>
<name>A0A9Q8L609_PASFU</name>
<gene>
    <name evidence="2" type="ORF">CLAFUR5_01022</name>
</gene>
<reference evidence="2" key="1">
    <citation type="submission" date="2021-12" db="EMBL/GenBank/DDBJ databases">
        <authorList>
            <person name="Zaccaron A."/>
            <person name="Stergiopoulos I."/>
        </authorList>
    </citation>
    <scope>NUCLEOTIDE SEQUENCE</scope>
    <source>
        <strain evidence="2">Race5_Kim</strain>
    </source>
</reference>
<dbReference type="OrthoDB" id="5388486at2759"/>